<dbReference type="PROSITE" id="PS52002">
    <property type="entry name" value="SM"/>
    <property type="match status" value="1"/>
</dbReference>
<sequence>MSGLKTFLQQKVKVVTGDGRLIVGKLEGFDQSTNIILTGAVERIFDPVEATQELELGLYVLRGDSVVCVGLIDEEVENQIDWSQVSWS</sequence>
<evidence type="ECO:0000313" key="12">
    <source>
        <dbReference type="Proteomes" id="UP000019384"/>
    </source>
</evidence>
<dbReference type="GO" id="GO:0046540">
    <property type="term" value="C:U4/U6 x U5 tri-snRNP complex"/>
    <property type="evidence" value="ECO:0007669"/>
    <property type="project" value="UniProtKB-UniRule"/>
</dbReference>
<evidence type="ECO:0000256" key="2">
    <source>
        <dbReference type="ARBA" id="ARBA00006850"/>
    </source>
</evidence>
<accession>W6MWB7</accession>
<proteinExistence type="inferred from homology"/>
<reference evidence="11" key="1">
    <citation type="submission" date="2013-12" db="EMBL/GenBank/DDBJ databases">
        <authorList>
            <person name="Genoscope - CEA"/>
        </authorList>
    </citation>
    <scope>NUCLEOTIDE SEQUENCE</scope>
    <source>
        <strain evidence="11">CBS 1993</strain>
    </source>
</reference>
<dbReference type="EMBL" id="HG793128">
    <property type="protein sequence ID" value="CDK27165.1"/>
    <property type="molecule type" value="Genomic_DNA"/>
</dbReference>
<keyword evidence="6 9" id="KW-0508">mRNA splicing</keyword>
<dbReference type="CDD" id="cd01727">
    <property type="entry name" value="LSm8"/>
    <property type="match status" value="1"/>
</dbReference>
<evidence type="ECO:0000256" key="1">
    <source>
        <dbReference type="ARBA" id="ARBA00004123"/>
    </source>
</evidence>
<dbReference type="PANTHER" id="PTHR15588">
    <property type="entry name" value="LSM1"/>
    <property type="match status" value="1"/>
</dbReference>
<protein>
    <recommendedName>
        <fullName evidence="9">LSM2-LSM8 complex subunit LSM8</fullName>
    </recommendedName>
</protein>
<evidence type="ECO:0000256" key="5">
    <source>
        <dbReference type="ARBA" id="ARBA00022884"/>
    </source>
</evidence>
<dbReference type="InterPro" id="IPR001163">
    <property type="entry name" value="Sm_dom_euk/arc"/>
</dbReference>
<dbReference type="PANTHER" id="PTHR15588:SF9">
    <property type="entry name" value="U6 SNRNA-ASSOCIATED SM-LIKE PROTEIN LSM8"/>
    <property type="match status" value="1"/>
</dbReference>
<dbReference type="STRING" id="1382522.W6MWB7"/>
<feature type="domain" description="Sm" evidence="10">
    <location>
        <begin position="1"/>
        <end position="75"/>
    </location>
</feature>
<keyword evidence="3 9" id="KW-0507">mRNA processing</keyword>
<dbReference type="Gene3D" id="2.30.30.100">
    <property type="match status" value="1"/>
</dbReference>
<dbReference type="OrthoDB" id="422364at2759"/>
<dbReference type="Proteomes" id="UP000019384">
    <property type="component" value="Unassembled WGS sequence"/>
</dbReference>
<dbReference type="GO" id="GO:0000398">
    <property type="term" value="P:mRNA splicing, via spliceosome"/>
    <property type="evidence" value="ECO:0007669"/>
    <property type="project" value="UniProtKB-UniRule"/>
</dbReference>
<dbReference type="InterPro" id="IPR034103">
    <property type="entry name" value="Lsm8"/>
</dbReference>
<evidence type="ECO:0000256" key="8">
    <source>
        <dbReference type="ARBA" id="ARBA00023274"/>
    </source>
</evidence>
<dbReference type="FunFam" id="2.30.30.100:FF:000027">
    <property type="entry name" value="U6 snRNA-associated Sm-like protein LSm8"/>
    <property type="match status" value="1"/>
</dbReference>
<dbReference type="GO" id="GO:0005682">
    <property type="term" value="C:U5 snRNP"/>
    <property type="evidence" value="ECO:0007669"/>
    <property type="project" value="EnsemblFungi"/>
</dbReference>
<gene>
    <name evidence="9" type="primary">LSM8</name>
    <name evidence="11" type="ORF">KUCA_T00003142001</name>
</gene>
<evidence type="ECO:0000259" key="10">
    <source>
        <dbReference type="PROSITE" id="PS52002"/>
    </source>
</evidence>
<evidence type="ECO:0000256" key="4">
    <source>
        <dbReference type="ARBA" id="ARBA00022728"/>
    </source>
</evidence>
<keyword evidence="12" id="KW-1185">Reference proteome</keyword>
<evidence type="ECO:0000313" key="11">
    <source>
        <dbReference type="EMBL" id="CDK27165.1"/>
    </source>
</evidence>
<keyword evidence="4 9" id="KW-0747">Spliceosome</keyword>
<dbReference type="InterPro" id="IPR010920">
    <property type="entry name" value="LSM_dom_sf"/>
</dbReference>
<keyword evidence="5 9" id="KW-0694">RNA-binding</keyword>
<dbReference type="Pfam" id="PF01423">
    <property type="entry name" value="LSM"/>
    <property type="match status" value="1"/>
</dbReference>
<dbReference type="AlphaFoldDB" id="W6MWB7"/>
<comment type="subunit">
    <text evidence="9">LSm subunits form a heteromer with a doughnut shape.</text>
</comment>
<evidence type="ECO:0000256" key="3">
    <source>
        <dbReference type="ARBA" id="ARBA00022664"/>
    </source>
</evidence>
<evidence type="ECO:0000256" key="6">
    <source>
        <dbReference type="ARBA" id="ARBA00023187"/>
    </source>
</evidence>
<evidence type="ECO:0000256" key="7">
    <source>
        <dbReference type="ARBA" id="ARBA00023242"/>
    </source>
</evidence>
<reference evidence="11" key="2">
    <citation type="submission" date="2014-02" db="EMBL/GenBank/DDBJ databases">
        <title>Complete DNA sequence of /Kuraishia capsulata/ illustrates novel genomic features among budding yeasts (/Saccharomycotina/).</title>
        <authorList>
            <person name="Morales L."/>
            <person name="Noel B."/>
            <person name="Porcel B."/>
            <person name="Marcet-Houben M."/>
            <person name="Hullo M-F."/>
            <person name="Sacerdot C."/>
            <person name="Tekaia F."/>
            <person name="Leh-Louis V."/>
            <person name="Despons L."/>
            <person name="Khanna V."/>
            <person name="Aury J-M."/>
            <person name="Barbe V."/>
            <person name="Couloux A."/>
            <person name="Labadie K."/>
            <person name="Pelletier E."/>
            <person name="Souciet J-L."/>
            <person name="Boekhout T."/>
            <person name="Gabaldon T."/>
            <person name="Wincker P."/>
            <person name="Dujon B."/>
        </authorList>
    </citation>
    <scope>NUCLEOTIDE SEQUENCE</scope>
    <source>
        <strain evidence="11">CBS 1993</strain>
    </source>
</reference>
<keyword evidence="8 9" id="KW-0687">Ribonucleoprotein</keyword>
<dbReference type="HOGENOM" id="CLU_076902_8_1_1"/>
<dbReference type="GO" id="GO:0003729">
    <property type="term" value="F:mRNA binding"/>
    <property type="evidence" value="ECO:0007669"/>
    <property type="project" value="TreeGrafter"/>
</dbReference>
<dbReference type="GO" id="GO:0005688">
    <property type="term" value="C:U6 snRNP"/>
    <property type="evidence" value="ECO:0007669"/>
    <property type="project" value="UniProtKB-UniRule"/>
</dbReference>
<organism evidence="11 12">
    <name type="scientific">Kuraishia capsulata CBS 1993</name>
    <dbReference type="NCBI Taxonomy" id="1382522"/>
    <lineage>
        <taxon>Eukaryota</taxon>
        <taxon>Fungi</taxon>
        <taxon>Dikarya</taxon>
        <taxon>Ascomycota</taxon>
        <taxon>Saccharomycotina</taxon>
        <taxon>Pichiomycetes</taxon>
        <taxon>Pichiales</taxon>
        <taxon>Pichiaceae</taxon>
        <taxon>Kuraishia</taxon>
    </lineage>
</organism>
<name>W6MWB7_9ASCO</name>
<dbReference type="SUPFAM" id="SSF50182">
    <property type="entry name" value="Sm-like ribonucleoproteins"/>
    <property type="match status" value="1"/>
</dbReference>
<dbReference type="InterPro" id="IPR047575">
    <property type="entry name" value="Sm"/>
</dbReference>
<keyword evidence="7 9" id="KW-0539">Nucleus</keyword>
<dbReference type="SMART" id="SM00651">
    <property type="entry name" value="Sm"/>
    <property type="match status" value="1"/>
</dbReference>
<dbReference type="InterPro" id="IPR044642">
    <property type="entry name" value="PTHR15588"/>
</dbReference>
<comment type="subcellular location">
    <subcellularLocation>
        <location evidence="1 9">Nucleus</location>
    </subcellularLocation>
</comment>
<dbReference type="GO" id="GO:0071011">
    <property type="term" value="C:precatalytic spliceosome"/>
    <property type="evidence" value="ECO:0007669"/>
    <property type="project" value="TreeGrafter"/>
</dbReference>
<dbReference type="GO" id="GO:0030620">
    <property type="term" value="F:U2 snRNA binding"/>
    <property type="evidence" value="ECO:0007669"/>
    <property type="project" value="EnsemblFungi"/>
</dbReference>
<evidence type="ECO:0000256" key="9">
    <source>
        <dbReference type="RuleBase" id="RU365048"/>
    </source>
</evidence>
<comment type="function">
    <text evidence="9">Plays role in pre-mRNA splicing as component of the U4/U6-U5 tri-snRNP complex that is involved in spliceosome assembly, and as component of the precatalytic spliceosome (spliceosome B complex). The heptameric LSM2-8 complex binds specifically to the 3'-terminal U-tract of U6 snRNA.</text>
</comment>
<comment type="similarity">
    <text evidence="2 9">Belongs to the snRNP Sm proteins family.</text>
</comment>